<dbReference type="PROSITE" id="PS50075">
    <property type="entry name" value="CARRIER"/>
    <property type="match status" value="1"/>
</dbReference>
<evidence type="ECO:0000313" key="3">
    <source>
        <dbReference type="Proteomes" id="UP000263094"/>
    </source>
</evidence>
<dbReference type="InterPro" id="IPR009081">
    <property type="entry name" value="PP-bd_ACP"/>
</dbReference>
<dbReference type="SUPFAM" id="SSF47336">
    <property type="entry name" value="ACP-like"/>
    <property type="match status" value="1"/>
</dbReference>
<dbReference type="Proteomes" id="UP000263094">
    <property type="component" value="Unassembled WGS sequence"/>
</dbReference>
<organism evidence="2 3">
    <name type="scientific">Streptomyces triticagri</name>
    <dbReference type="NCBI Taxonomy" id="2293568"/>
    <lineage>
        <taxon>Bacteria</taxon>
        <taxon>Bacillati</taxon>
        <taxon>Actinomycetota</taxon>
        <taxon>Actinomycetes</taxon>
        <taxon>Kitasatosporales</taxon>
        <taxon>Streptomycetaceae</taxon>
        <taxon>Streptomyces</taxon>
    </lineage>
</organism>
<dbReference type="Pfam" id="PF00550">
    <property type="entry name" value="PP-binding"/>
    <property type="match status" value="1"/>
</dbReference>
<dbReference type="EMBL" id="QUAK01000190">
    <property type="protein sequence ID" value="RFU83696.1"/>
    <property type="molecule type" value="Genomic_DNA"/>
</dbReference>
<comment type="caution">
    <text evidence="2">The sequence shown here is derived from an EMBL/GenBank/DDBJ whole genome shotgun (WGS) entry which is preliminary data.</text>
</comment>
<proteinExistence type="predicted"/>
<reference evidence="2 3" key="1">
    <citation type="submission" date="2018-08" db="EMBL/GenBank/DDBJ databases">
        <title>Isolation, diversity and antifungal activity of Actinobacteria from wheat.</title>
        <authorList>
            <person name="Han C."/>
        </authorList>
    </citation>
    <scope>NUCLEOTIDE SEQUENCE [LARGE SCALE GENOMIC DNA]</scope>
    <source>
        <strain evidence="2 3">NEAU-YY421</strain>
    </source>
</reference>
<accession>A0A372LYE0</accession>
<dbReference type="Gene3D" id="1.10.1200.10">
    <property type="entry name" value="ACP-like"/>
    <property type="match status" value="1"/>
</dbReference>
<evidence type="ECO:0000259" key="1">
    <source>
        <dbReference type="PROSITE" id="PS50075"/>
    </source>
</evidence>
<protein>
    <submittedName>
        <fullName evidence="2">Acyl carrier protein</fullName>
    </submittedName>
</protein>
<name>A0A372LYE0_9ACTN</name>
<gene>
    <name evidence="2" type="ORF">DY218_26440</name>
</gene>
<dbReference type="AlphaFoldDB" id="A0A372LYE0"/>
<sequence length="122" mass="12183">MGAPRAGDAAVAGRNRTVGVRFPGTEGPDVEATAEQVAGEAARIIAEVLEVPEAPLGENFYDVGGTSLQAIRICARVGRDLGIKAAAESVFDSETLGDFCAGVAAAAQKDAGGRPASGGNVV</sequence>
<dbReference type="InterPro" id="IPR036736">
    <property type="entry name" value="ACP-like_sf"/>
</dbReference>
<evidence type="ECO:0000313" key="2">
    <source>
        <dbReference type="EMBL" id="RFU83696.1"/>
    </source>
</evidence>
<keyword evidence="3" id="KW-1185">Reference proteome</keyword>
<feature type="domain" description="Carrier" evidence="1">
    <location>
        <begin position="32"/>
        <end position="107"/>
    </location>
</feature>